<reference evidence="1 2" key="1">
    <citation type="submission" date="2015-09" db="EMBL/GenBank/DDBJ databases">
        <title>Draft Genome Sequence of Bradyrhizobium manausense Strain BR 3351T, a Novel Symbiotic Nitrogen-Fixing Alphaproteobacterium Isolated from Brazilian Amazon Rain Forest.</title>
        <authorList>
            <person name="De Araujo J.L."/>
            <person name="Zilli J.E."/>
        </authorList>
    </citation>
    <scope>NUCLEOTIDE SEQUENCE [LARGE SCALE GENOMIC DNA]</scope>
    <source>
        <strain evidence="1 2">BR3351</strain>
    </source>
</reference>
<organism evidence="1 2">
    <name type="scientific">Bradyrhizobium manausense</name>
    <dbReference type="NCBI Taxonomy" id="989370"/>
    <lineage>
        <taxon>Bacteria</taxon>
        <taxon>Pseudomonadati</taxon>
        <taxon>Pseudomonadota</taxon>
        <taxon>Alphaproteobacteria</taxon>
        <taxon>Hyphomicrobiales</taxon>
        <taxon>Nitrobacteraceae</taxon>
        <taxon>Bradyrhizobium</taxon>
    </lineage>
</organism>
<sequence>MSDKVFRIERLDIQLFGLSPSPFLGACGRANEQVGGLDTKAARQPIDNVDTCRINASLECADVSAVDFSTMSQFLL</sequence>
<proteinExistence type="predicted"/>
<dbReference type="Proteomes" id="UP000051936">
    <property type="component" value="Unassembled WGS sequence"/>
</dbReference>
<dbReference type="EMBL" id="LJYG01000062">
    <property type="protein sequence ID" value="KRQ12629.1"/>
    <property type="molecule type" value="Genomic_DNA"/>
</dbReference>
<name>A0A0R3E009_9BRAD</name>
<accession>A0A0R3E009</accession>
<dbReference type="PROSITE" id="PS51257">
    <property type="entry name" value="PROKAR_LIPOPROTEIN"/>
    <property type="match status" value="1"/>
</dbReference>
<comment type="caution">
    <text evidence="1">The sequence shown here is derived from an EMBL/GenBank/DDBJ whole genome shotgun (WGS) entry which is preliminary data.</text>
</comment>
<protein>
    <submittedName>
        <fullName evidence="1">Uncharacterized protein</fullName>
    </submittedName>
</protein>
<evidence type="ECO:0000313" key="2">
    <source>
        <dbReference type="Proteomes" id="UP000051936"/>
    </source>
</evidence>
<evidence type="ECO:0000313" key="1">
    <source>
        <dbReference type="EMBL" id="KRQ12629.1"/>
    </source>
</evidence>
<gene>
    <name evidence="1" type="ORF">AOQ71_15895</name>
</gene>
<keyword evidence="2" id="KW-1185">Reference proteome</keyword>
<dbReference type="AlphaFoldDB" id="A0A0R3E009"/>